<accession>E4V752</accession>
<protein>
    <submittedName>
        <fullName evidence="4">Tryptophan dimethylallyltransferase</fullName>
    </submittedName>
</protein>
<dbReference type="CDD" id="cd13929">
    <property type="entry name" value="PT-DMATS_CymD"/>
    <property type="match status" value="1"/>
</dbReference>
<dbReference type="PANTHER" id="PTHR40627">
    <property type="entry name" value="INDOLE PRENYLTRANSFERASE TDIB-RELATED"/>
    <property type="match status" value="1"/>
</dbReference>
<gene>
    <name evidence="4" type="ORF">MGYG_08843</name>
</gene>
<dbReference type="eggNOG" id="ENOG502S2XP">
    <property type="taxonomic scope" value="Eukaryota"/>
</dbReference>
<dbReference type="GO" id="GO:0009820">
    <property type="term" value="P:alkaloid metabolic process"/>
    <property type="evidence" value="ECO:0007669"/>
    <property type="project" value="InterPro"/>
</dbReference>
<keyword evidence="5" id="KW-1185">Reference proteome</keyword>
<dbReference type="MEROPS" id="M77.001"/>
<dbReference type="Proteomes" id="UP000002669">
    <property type="component" value="Unassembled WGS sequence"/>
</dbReference>
<evidence type="ECO:0000313" key="5">
    <source>
        <dbReference type="Proteomes" id="UP000002669"/>
    </source>
</evidence>
<dbReference type="PANTHER" id="PTHR40627:SF3">
    <property type="entry name" value="PRENYLTRANSFERASE ASQH2-RELATED"/>
    <property type="match status" value="1"/>
</dbReference>
<organism evidence="5">
    <name type="scientific">Arthroderma gypseum (strain ATCC MYA-4604 / CBS 118893)</name>
    <name type="common">Microsporum gypseum</name>
    <dbReference type="NCBI Taxonomy" id="535722"/>
    <lineage>
        <taxon>Eukaryota</taxon>
        <taxon>Fungi</taxon>
        <taxon>Dikarya</taxon>
        <taxon>Ascomycota</taxon>
        <taxon>Pezizomycotina</taxon>
        <taxon>Eurotiomycetes</taxon>
        <taxon>Eurotiomycetidae</taxon>
        <taxon>Onygenales</taxon>
        <taxon>Arthrodermataceae</taxon>
        <taxon>Nannizzia</taxon>
    </lineage>
</organism>
<sequence length="477" mass="53436">MAISTESLISAPVEVKTQVNGSQNATVHKIANGDHEGSEPMWANSSAPYDVLTVALPLPAPASSTGYWWRTTGPLMSKLLEKAEYSLYKHYKYLLLYHTHILPLLGPRPIEDPAQALSSIPPWKSFLTDDFSPLEPSWNVSGNSDSRSIIRLGIEPVSFDAGTAIDPFNQISVARFFESQNAAEVGVKGGLFEHFRNDLFVGPESYMAIREMLPEGEHMTQSFLAFDLDSGHITTKAYFFPILKALSTQQSTIKVLSDSIMGLAKKSNVWGPQAIVALAILEAWIASYNGGAKAEMLSVDCVDDAESRIKIYVRIPHTALRKVKEAYCLGGRLTDDNTAQSLDLLDTAWRTMFRVTDDAAELPHNSHRTAGTIFNFEIRPGKWFPEPKVYLPVRHYCDNDLQIASRLQELFGRLGWQKMERNYRRDFADLFPHHPLSTSTGTHTYLAFSYKKQKGVYMTMYYSPRVYSTQAGITDCI</sequence>
<keyword evidence="2 4" id="KW-0808">Transferase</keyword>
<dbReference type="VEuPathDB" id="FungiDB:MGYG_08843"/>
<feature type="binding site" evidence="3">
    <location>
        <position position="236"/>
    </location>
    <ligand>
        <name>dimethylallyl diphosphate</name>
        <dbReference type="ChEBI" id="CHEBI:57623"/>
    </ligand>
</feature>
<dbReference type="Pfam" id="PF11991">
    <property type="entry name" value="Trp_DMAT"/>
    <property type="match status" value="1"/>
</dbReference>
<dbReference type="InterPro" id="IPR033964">
    <property type="entry name" value="ABBA"/>
</dbReference>
<dbReference type="HOGENOM" id="CLU_037431_2_2_1"/>
<dbReference type="EMBL" id="DS989831">
    <property type="protein sequence ID" value="EFQ96918.1"/>
    <property type="molecule type" value="Genomic_DNA"/>
</dbReference>
<dbReference type="NCBIfam" id="TIGR03429">
    <property type="entry name" value="arom_pren_DMATS"/>
    <property type="match status" value="1"/>
</dbReference>
<evidence type="ECO:0000256" key="2">
    <source>
        <dbReference type="ARBA" id="ARBA00022679"/>
    </source>
</evidence>
<dbReference type="GeneID" id="10024438"/>
<evidence type="ECO:0000313" key="4">
    <source>
        <dbReference type="EMBL" id="EFQ96918.1"/>
    </source>
</evidence>
<dbReference type="InterPro" id="IPR017795">
    <property type="entry name" value="ABBA_NscD-like"/>
</dbReference>
<dbReference type="RefSeq" id="XP_003169295.1">
    <property type="nucleotide sequence ID" value="XM_003169247.1"/>
</dbReference>
<feature type="binding site" evidence="3">
    <location>
        <position position="308"/>
    </location>
    <ligand>
        <name>dimethylallyl diphosphate</name>
        <dbReference type="ChEBI" id="CHEBI:57623"/>
    </ligand>
</feature>
<reference evidence="5" key="1">
    <citation type="journal article" date="2012" name="MBio">
        <title>Comparative genome analysis of Trichophyton rubrum and related dermatophytes reveals candidate genes involved in infection.</title>
        <authorList>
            <person name="Martinez D.A."/>
            <person name="Oliver B.G."/>
            <person name="Graeser Y."/>
            <person name="Goldberg J.M."/>
            <person name="Li W."/>
            <person name="Martinez-Rossi N.M."/>
            <person name="Monod M."/>
            <person name="Shelest E."/>
            <person name="Barton R.C."/>
            <person name="Birch E."/>
            <person name="Brakhage A.A."/>
            <person name="Chen Z."/>
            <person name="Gurr S.J."/>
            <person name="Heiman D."/>
            <person name="Heitman J."/>
            <person name="Kosti I."/>
            <person name="Rossi A."/>
            <person name="Saif S."/>
            <person name="Samalova M."/>
            <person name="Saunders C.W."/>
            <person name="Shea T."/>
            <person name="Summerbell R.C."/>
            <person name="Xu J."/>
            <person name="Young S."/>
            <person name="Zeng Q."/>
            <person name="Birren B.W."/>
            <person name="Cuomo C.A."/>
            <person name="White T.C."/>
        </authorList>
    </citation>
    <scope>NUCLEOTIDE SEQUENCE [LARGE SCALE GENOMIC DNA]</scope>
    <source>
        <strain evidence="5">ATCC MYA-4604 / CBS 118893</strain>
    </source>
</reference>
<dbReference type="SFLD" id="SFLDG01162">
    <property type="entry name" value="I"/>
    <property type="match status" value="1"/>
</dbReference>
<feature type="binding site" evidence="3">
    <location>
        <position position="151"/>
    </location>
    <ligand>
        <name>dimethylallyl diphosphate</name>
        <dbReference type="ChEBI" id="CHEBI:57623"/>
    </ligand>
</feature>
<name>E4V752_ARTGP</name>
<feature type="binding site" evidence="3">
    <location>
        <position position="390"/>
    </location>
    <ligand>
        <name>dimethylallyl diphosphate</name>
        <dbReference type="ChEBI" id="CHEBI:57623"/>
    </ligand>
</feature>
<evidence type="ECO:0000256" key="1">
    <source>
        <dbReference type="ARBA" id="ARBA00010209"/>
    </source>
</evidence>
<feature type="binding site" evidence="3">
    <location>
        <position position="135"/>
    </location>
    <ligand>
        <name>L-tryptophan</name>
        <dbReference type="ChEBI" id="CHEBI:57912"/>
    </ligand>
</feature>
<dbReference type="SFLD" id="SFLDS00036">
    <property type="entry name" value="Aromatic_Prenyltransferase"/>
    <property type="match status" value="1"/>
</dbReference>
<dbReference type="AlphaFoldDB" id="E4V752"/>
<dbReference type="OMA" id="HMTTNTI"/>
<feature type="binding site" evidence="3">
    <location>
        <position position="312"/>
    </location>
    <ligand>
        <name>dimethylallyl diphosphate</name>
        <dbReference type="ChEBI" id="CHEBI:57623"/>
    </ligand>
</feature>
<feature type="binding site" evidence="3">
    <location>
        <position position="310"/>
    </location>
    <ligand>
        <name>dimethylallyl diphosphate</name>
        <dbReference type="ChEBI" id="CHEBI:57623"/>
    </ligand>
</feature>
<dbReference type="InterPro" id="IPR012148">
    <property type="entry name" value="ABBA_DMATS-like"/>
</dbReference>
<dbReference type="OrthoDB" id="5392033at2759"/>
<feature type="binding site" evidence="3">
    <location>
        <position position="238"/>
    </location>
    <ligand>
        <name>dimethylallyl diphosphate</name>
        <dbReference type="ChEBI" id="CHEBI:57623"/>
    </ligand>
</feature>
<dbReference type="InParanoid" id="E4V752"/>
<dbReference type="PIRSF" id="PIRSF000509">
    <property type="entry name" value="Trp_DMAT"/>
    <property type="match status" value="1"/>
</dbReference>
<comment type="similarity">
    <text evidence="1">Belongs to the tryptophan dimethylallyltransferase family.</text>
</comment>
<dbReference type="GO" id="GO:0016765">
    <property type="term" value="F:transferase activity, transferring alkyl or aryl (other than methyl) groups"/>
    <property type="evidence" value="ECO:0007669"/>
    <property type="project" value="InterPro"/>
</dbReference>
<evidence type="ECO:0000256" key="3">
    <source>
        <dbReference type="PIRSR" id="PIRSR000509-1"/>
    </source>
</evidence>
<proteinExistence type="inferred from homology"/>